<accession>A0ACB9MIH2</accession>
<evidence type="ECO:0000313" key="1">
    <source>
        <dbReference type="EMBL" id="KAI4323478.1"/>
    </source>
</evidence>
<dbReference type="EMBL" id="CM039434">
    <property type="protein sequence ID" value="KAI4323478.1"/>
    <property type="molecule type" value="Genomic_DNA"/>
</dbReference>
<sequence length="441" mass="50475">MDPGSPYQWLKELRWEDRGIYLVRLLNACAGYVATGNIKNANLGLEYISHLTSPDGDAMQRMATYISEALSFRVFQHLPAACEIIMNSSSRMSNLEELVVKSLFYELCPFLKVSYLITNQAIVEAMEGEKMVHIIDLNASEPAQWINLLMALKKRREGPPHLKITVIHEKKEVLEHVGLQLIGEAEKLEFPLQFIPIVSKLQDLDFDSLSVKTGEALAISSVLQLHSLLAADNEMYARSSPAASKNLQRAVHMNQRTFAEWLEKDKINAYILSPDSALSPLSLSASPKMGSFLNDLWKLQPKLMVITEQESNLNGSNLMERVDKVLHFYGSLFDCLESTVSRTSLERQKLERMLLGEEIKNIIACEGLKRKERHEKLEKWIPWLELASFGRVPFSYDGMYQAKRLLQNYGHGYKLREENGFLFICWNDKPLFSVSAWRFRR</sequence>
<gene>
    <name evidence="1" type="ORF">L6164_023077</name>
</gene>
<proteinExistence type="predicted"/>
<dbReference type="Proteomes" id="UP000828941">
    <property type="component" value="Chromosome 9"/>
</dbReference>
<evidence type="ECO:0000313" key="2">
    <source>
        <dbReference type="Proteomes" id="UP000828941"/>
    </source>
</evidence>
<keyword evidence="2" id="KW-1185">Reference proteome</keyword>
<organism evidence="1 2">
    <name type="scientific">Bauhinia variegata</name>
    <name type="common">Purple orchid tree</name>
    <name type="synonym">Phanera variegata</name>
    <dbReference type="NCBI Taxonomy" id="167791"/>
    <lineage>
        <taxon>Eukaryota</taxon>
        <taxon>Viridiplantae</taxon>
        <taxon>Streptophyta</taxon>
        <taxon>Embryophyta</taxon>
        <taxon>Tracheophyta</taxon>
        <taxon>Spermatophyta</taxon>
        <taxon>Magnoliopsida</taxon>
        <taxon>eudicotyledons</taxon>
        <taxon>Gunneridae</taxon>
        <taxon>Pentapetalae</taxon>
        <taxon>rosids</taxon>
        <taxon>fabids</taxon>
        <taxon>Fabales</taxon>
        <taxon>Fabaceae</taxon>
        <taxon>Cercidoideae</taxon>
        <taxon>Cercideae</taxon>
        <taxon>Bauhiniinae</taxon>
        <taxon>Bauhinia</taxon>
    </lineage>
</organism>
<comment type="caution">
    <text evidence="1">The sequence shown here is derived from an EMBL/GenBank/DDBJ whole genome shotgun (WGS) entry which is preliminary data.</text>
</comment>
<protein>
    <submittedName>
        <fullName evidence="1">Uncharacterized protein</fullName>
    </submittedName>
</protein>
<name>A0ACB9MIH2_BAUVA</name>
<reference evidence="1 2" key="1">
    <citation type="journal article" date="2022" name="DNA Res.">
        <title>Chromosomal-level genome assembly of the orchid tree Bauhinia variegata (Leguminosae; Cercidoideae) supports the allotetraploid origin hypothesis of Bauhinia.</title>
        <authorList>
            <person name="Zhong Y."/>
            <person name="Chen Y."/>
            <person name="Zheng D."/>
            <person name="Pang J."/>
            <person name="Liu Y."/>
            <person name="Luo S."/>
            <person name="Meng S."/>
            <person name="Qian L."/>
            <person name="Wei D."/>
            <person name="Dai S."/>
            <person name="Zhou R."/>
        </authorList>
    </citation>
    <scope>NUCLEOTIDE SEQUENCE [LARGE SCALE GENOMIC DNA]</scope>
    <source>
        <strain evidence="1">BV-YZ2020</strain>
    </source>
</reference>